<protein>
    <recommendedName>
        <fullName evidence="2">histidine kinase</fullName>
        <ecNumber evidence="2">2.7.13.3</ecNumber>
    </recommendedName>
</protein>
<dbReference type="InterPro" id="IPR013656">
    <property type="entry name" value="PAS_4"/>
</dbReference>
<evidence type="ECO:0000256" key="6">
    <source>
        <dbReference type="SAM" id="Coils"/>
    </source>
</evidence>
<dbReference type="InterPro" id="IPR036890">
    <property type="entry name" value="HATPase_C_sf"/>
</dbReference>
<gene>
    <name evidence="8" type="ORF">BD749_0929</name>
</gene>
<evidence type="ECO:0000313" key="9">
    <source>
        <dbReference type="Proteomes" id="UP000233782"/>
    </source>
</evidence>
<dbReference type="PROSITE" id="PS50109">
    <property type="entry name" value="HIS_KIN"/>
    <property type="match status" value="1"/>
</dbReference>
<dbReference type="InterPro" id="IPR000014">
    <property type="entry name" value="PAS"/>
</dbReference>
<dbReference type="InterPro" id="IPR005467">
    <property type="entry name" value="His_kinase_dom"/>
</dbReference>
<proteinExistence type="predicted"/>
<dbReference type="OrthoDB" id="9766459at2"/>
<dbReference type="RefSeq" id="WP_101443164.1">
    <property type="nucleotide sequence ID" value="NZ_PJMU01000001.1"/>
</dbReference>
<dbReference type="Gene3D" id="1.10.287.130">
    <property type="match status" value="1"/>
</dbReference>
<sequence>MLHTAAPAQGSHSDQSIPYQQLLEAQSGLILLISPDLTVIGASEAYLREAFVSREQIMGKHLSDVFPDNPNTPGSSPSATLRASIERAIARRERETIELIQYDIQHPDRPGEFMERFWSASNTPIYNSQGQLVCILYEAKNISEDLKTKAQLQQSREKEQVALAQAEQQRLRMERLFDQAPAACAMLEGPTFIYRVINSSYQQLFPGRELLNLPLFEALPELRNQAVYDIIHEVYRTGETYEGKEVLIPVARYADQPAEDIYWNFIYQALLDAEGNVNGILIFALDVTDFVIARQQVESSAASLQTMNLGLEEVIRRRTHELAQAQAEAERQSKRLESLFMMAPAAICILNGPDLVYELVNPAYAALFPERELFGKPILEVLPEIENNPVYQTFLEVYRTGRTHEEKERCIPFVGQGGELEDRYFRYIQQARYNEQNQIDGVVVFALEVTEQVQARKAVEASEQQLQLANKEYDIANQQLIYINKDLDNFIYTASHDLKAPISNIEMLMSELLLELPEESLSRQEVKSILHMMQGSVSRLKRTIASLTDISRLKKEDLNKQERVQVADVVREVALDLEKVITEYDAHLETDIANCSTKAFSERNLRSIVYNLLSNGIKYSHPQRKPHIKVSCRQEDGQHVLEVQDNGLGLSATQQGKLFTMFKRFHDHVEGSGVGLYMVKRIVENAGGSIQVKSEVGTGTTFSVYFSE</sequence>
<dbReference type="SMART" id="SM00387">
    <property type="entry name" value="HATPase_c"/>
    <property type="match status" value="1"/>
</dbReference>
<dbReference type="GO" id="GO:0000155">
    <property type="term" value="F:phosphorelay sensor kinase activity"/>
    <property type="evidence" value="ECO:0007669"/>
    <property type="project" value="InterPro"/>
</dbReference>
<feature type="coiled-coil region" evidence="6">
    <location>
        <begin position="315"/>
        <end position="342"/>
    </location>
</feature>
<dbReference type="AlphaFoldDB" id="A0A2N3V2X6"/>
<dbReference type="SMART" id="SM00388">
    <property type="entry name" value="HisKA"/>
    <property type="match status" value="1"/>
</dbReference>
<dbReference type="InterPro" id="IPR035965">
    <property type="entry name" value="PAS-like_dom_sf"/>
</dbReference>
<accession>A0A2N3V2X6</accession>
<dbReference type="InterPro" id="IPR004358">
    <property type="entry name" value="Sig_transdc_His_kin-like_C"/>
</dbReference>
<evidence type="ECO:0000256" key="2">
    <source>
        <dbReference type="ARBA" id="ARBA00012438"/>
    </source>
</evidence>
<feature type="coiled-coil region" evidence="6">
    <location>
        <begin position="452"/>
        <end position="479"/>
    </location>
</feature>
<keyword evidence="3" id="KW-0597">Phosphoprotein</keyword>
<dbReference type="EC" id="2.7.13.3" evidence="2"/>
<dbReference type="InterPro" id="IPR036097">
    <property type="entry name" value="HisK_dim/P_sf"/>
</dbReference>
<dbReference type="SUPFAM" id="SSF55874">
    <property type="entry name" value="ATPase domain of HSP90 chaperone/DNA topoisomerase II/histidine kinase"/>
    <property type="match status" value="1"/>
</dbReference>
<dbReference type="Proteomes" id="UP000233782">
    <property type="component" value="Unassembled WGS sequence"/>
</dbReference>
<dbReference type="InterPro" id="IPR003594">
    <property type="entry name" value="HATPase_dom"/>
</dbReference>
<comment type="catalytic activity">
    <reaction evidence="1">
        <text>ATP + protein L-histidine = ADP + protein N-phospho-L-histidine.</text>
        <dbReference type="EC" id="2.7.13.3"/>
    </reaction>
</comment>
<organism evidence="8 9">
    <name type="scientific">Pontibacter ramchanderi</name>
    <dbReference type="NCBI Taxonomy" id="1179743"/>
    <lineage>
        <taxon>Bacteria</taxon>
        <taxon>Pseudomonadati</taxon>
        <taxon>Bacteroidota</taxon>
        <taxon>Cytophagia</taxon>
        <taxon>Cytophagales</taxon>
        <taxon>Hymenobacteraceae</taxon>
        <taxon>Pontibacter</taxon>
    </lineage>
</organism>
<dbReference type="CDD" id="cd00082">
    <property type="entry name" value="HisKA"/>
    <property type="match status" value="1"/>
</dbReference>
<evidence type="ECO:0000259" key="7">
    <source>
        <dbReference type="PROSITE" id="PS50109"/>
    </source>
</evidence>
<dbReference type="Gene3D" id="3.30.565.10">
    <property type="entry name" value="Histidine kinase-like ATPase, C-terminal domain"/>
    <property type="match status" value="1"/>
</dbReference>
<dbReference type="InterPro" id="IPR003661">
    <property type="entry name" value="HisK_dim/P_dom"/>
</dbReference>
<comment type="caution">
    <text evidence="8">The sequence shown here is derived from an EMBL/GenBank/DDBJ whole genome shotgun (WGS) entry which is preliminary data.</text>
</comment>
<keyword evidence="5 8" id="KW-0418">Kinase</keyword>
<reference evidence="8 9" key="1">
    <citation type="submission" date="2017-12" db="EMBL/GenBank/DDBJ databases">
        <title>Genomic Encyclopedia of Type Strains, Phase III (KMG-III): the genomes of soil and plant-associated and newly described type strains.</title>
        <authorList>
            <person name="Whitman W."/>
        </authorList>
    </citation>
    <scope>NUCLEOTIDE SEQUENCE [LARGE SCALE GENOMIC DNA]</scope>
    <source>
        <strain evidence="8 9">LP43</strain>
    </source>
</reference>
<feature type="coiled-coil region" evidence="6">
    <location>
        <begin position="149"/>
        <end position="176"/>
    </location>
</feature>
<evidence type="ECO:0000256" key="1">
    <source>
        <dbReference type="ARBA" id="ARBA00000085"/>
    </source>
</evidence>
<dbReference type="PANTHER" id="PTHR43304:SF1">
    <property type="entry name" value="PAC DOMAIN-CONTAINING PROTEIN"/>
    <property type="match status" value="1"/>
</dbReference>
<evidence type="ECO:0000313" key="8">
    <source>
        <dbReference type="EMBL" id="PKV75981.1"/>
    </source>
</evidence>
<dbReference type="PANTHER" id="PTHR43304">
    <property type="entry name" value="PHYTOCHROME-LIKE PROTEIN CPH1"/>
    <property type="match status" value="1"/>
</dbReference>
<name>A0A2N3V2X6_9BACT</name>
<dbReference type="Gene3D" id="3.30.450.20">
    <property type="entry name" value="PAS domain"/>
    <property type="match status" value="3"/>
</dbReference>
<feature type="domain" description="Histidine kinase" evidence="7">
    <location>
        <begin position="493"/>
        <end position="708"/>
    </location>
</feature>
<dbReference type="InterPro" id="IPR052162">
    <property type="entry name" value="Sensor_kinase/Photoreceptor"/>
</dbReference>
<dbReference type="CDD" id="cd00130">
    <property type="entry name" value="PAS"/>
    <property type="match status" value="1"/>
</dbReference>
<dbReference type="Pfam" id="PF02518">
    <property type="entry name" value="HATPase_c"/>
    <property type="match status" value="1"/>
</dbReference>
<keyword evidence="4" id="KW-0808">Transferase</keyword>
<evidence type="ECO:0000256" key="4">
    <source>
        <dbReference type="ARBA" id="ARBA00022679"/>
    </source>
</evidence>
<dbReference type="EMBL" id="PJMU01000001">
    <property type="protein sequence ID" value="PKV75981.1"/>
    <property type="molecule type" value="Genomic_DNA"/>
</dbReference>
<dbReference type="SMART" id="SM00091">
    <property type="entry name" value="PAS"/>
    <property type="match status" value="3"/>
</dbReference>
<evidence type="ECO:0000256" key="5">
    <source>
        <dbReference type="ARBA" id="ARBA00022777"/>
    </source>
</evidence>
<dbReference type="SUPFAM" id="SSF55785">
    <property type="entry name" value="PYP-like sensor domain (PAS domain)"/>
    <property type="match status" value="3"/>
</dbReference>
<keyword evidence="6" id="KW-0175">Coiled coil</keyword>
<dbReference type="Pfam" id="PF08448">
    <property type="entry name" value="PAS_4"/>
    <property type="match status" value="3"/>
</dbReference>
<dbReference type="PRINTS" id="PR00344">
    <property type="entry name" value="BCTRLSENSOR"/>
</dbReference>
<keyword evidence="9" id="KW-1185">Reference proteome</keyword>
<evidence type="ECO:0000256" key="3">
    <source>
        <dbReference type="ARBA" id="ARBA00022553"/>
    </source>
</evidence>
<dbReference type="SUPFAM" id="SSF47384">
    <property type="entry name" value="Homodimeric domain of signal transducing histidine kinase"/>
    <property type="match status" value="1"/>
</dbReference>